<evidence type="ECO:0000313" key="3">
    <source>
        <dbReference type="Proteomes" id="UP000268093"/>
    </source>
</evidence>
<keyword evidence="2" id="KW-0378">Hydrolase</keyword>
<dbReference type="InterPro" id="IPR050471">
    <property type="entry name" value="AB_hydrolase"/>
</dbReference>
<reference evidence="2 3" key="1">
    <citation type="journal article" date="2018" name="New Phytol.">
        <title>Phylogenomics of Endogonaceae and evolution of mycorrhizas within Mucoromycota.</title>
        <authorList>
            <person name="Chang Y."/>
            <person name="Desiro A."/>
            <person name="Na H."/>
            <person name="Sandor L."/>
            <person name="Lipzen A."/>
            <person name="Clum A."/>
            <person name="Barry K."/>
            <person name="Grigoriev I.V."/>
            <person name="Martin F.M."/>
            <person name="Stajich J.E."/>
            <person name="Smith M.E."/>
            <person name="Bonito G."/>
            <person name="Spatafora J.W."/>
        </authorList>
    </citation>
    <scope>NUCLEOTIDE SEQUENCE [LARGE SCALE GENOMIC DNA]</scope>
    <source>
        <strain evidence="2 3">GMNB39</strain>
    </source>
</reference>
<dbReference type="InterPro" id="IPR000073">
    <property type="entry name" value="AB_hydrolase_1"/>
</dbReference>
<protein>
    <submittedName>
        <fullName evidence="2">Alpha/Beta hydrolase protein</fullName>
    </submittedName>
</protein>
<dbReference type="PANTHER" id="PTHR43433">
    <property type="entry name" value="HYDROLASE, ALPHA/BETA FOLD FAMILY PROTEIN"/>
    <property type="match status" value="1"/>
</dbReference>
<dbReference type="EMBL" id="RBNI01001689">
    <property type="protein sequence ID" value="RUP50092.1"/>
    <property type="molecule type" value="Genomic_DNA"/>
</dbReference>
<evidence type="ECO:0000259" key="1">
    <source>
        <dbReference type="Pfam" id="PF00561"/>
    </source>
</evidence>
<sequence length="369" mass="41576">MSRTQHTRTSSETIVGRQAIAKTMEIPSSSKEKFTQPTTNDMPDISVSYPFQQGTVEVAKDRAKKPIKLYYELHGAGKKRVVLIMGLNTTCQAWDYQVSTMTTPLEILMKLTITAYFGAQGDYTVLTYDNRGVGWSDAPWGFYGTKDMAIDLIELMIHLGWTSDVHVVGISMGGMISLKAMMLRPEMFASSCLIATKAGETGTPFVATYTLLTNLFKDPETGMRRNININFTENWLKAKPEDPEFETNFDKILNRQKTRSARNRPQPLSGMLSQAVAGIRHKVTRKQLRVIKETQIPSFVCVGTWDNFVKTKSSEYLKRHLNPQKFLVFDDTGHAIPSCRPMELCQVLIAFWLQCEANEDQTATLVMSA</sequence>
<name>A0A433DGV5_9FUNG</name>
<gene>
    <name evidence="2" type="ORF">BC936DRAFT_140364</name>
</gene>
<proteinExistence type="predicted"/>
<dbReference type="Pfam" id="PF00561">
    <property type="entry name" value="Abhydrolase_1"/>
    <property type="match status" value="1"/>
</dbReference>
<dbReference type="Proteomes" id="UP000268093">
    <property type="component" value="Unassembled WGS sequence"/>
</dbReference>
<comment type="caution">
    <text evidence="2">The sequence shown here is derived from an EMBL/GenBank/DDBJ whole genome shotgun (WGS) entry which is preliminary data.</text>
</comment>
<organism evidence="2 3">
    <name type="scientific">Jimgerdemannia flammicorona</name>
    <dbReference type="NCBI Taxonomy" id="994334"/>
    <lineage>
        <taxon>Eukaryota</taxon>
        <taxon>Fungi</taxon>
        <taxon>Fungi incertae sedis</taxon>
        <taxon>Mucoromycota</taxon>
        <taxon>Mucoromycotina</taxon>
        <taxon>Endogonomycetes</taxon>
        <taxon>Endogonales</taxon>
        <taxon>Endogonaceae</taxon>
        <taxon>Jimgerdemannia</taxon>
    </lineage>
</organism>
<dbReference type="InterPro" id="IPR029058">
    <property type="entry name" value="AB_hydrolase_fold"/>
</dbReference>
<accession>A0A433DGV5</accession>
<dbReference type="OrthoDB" id="19657at2759"/>
<evidence type="ECO:0000313" key="2">
    <source>
        <dbReference type="EMBL" id="RUP50092.1"/>
    </source>
</evidence>
<keyword evidence="3" id="KW-1185">Reference proteome</keyword>
<feature type="domain" description="AB hydrolase-1" evidence="1">
    <location>
        <begin position="122"/>
        <end position="336"/>
    </location>
</feature>
<dbReference type="SUPFAM" id="SSF53474">
    <property type="entry name" value="alpha/beta-Hydrolases"/>
    <property type="match status" value="1"/>
</dbReference>
<dbReference type="AlphaFoldDB" id="A0A433DGV5"/>
<dbReference type="PANTHER" id="PTHR43433:SF5">
    <property type="entry name" value="AB HYDROLASE-1 DOMAIN-CONTAINING PROTEIN"/>
    <property type="match status" value="1"/>
</dbReference>
<dbReference type="Gene3D" id="3.40.50.1820">
    <property type="entry name" value="alpha/beta hydrolase"/>
    <property type="match status" value="1"/>
</dbReference>
<dbReference type="GO" id="GO:0016787">
    <property type="term" value="F:hydrolase activity"/>
    <property type="evidence" value="ECO:0007669"/>
    <property type="project" value="UniProtKB-KW"/>
</dbReference>